<protein>
    <submittedName>
        <fullName evidence="1">Uncharacterized protein</fullName>
    </submittedName>
</protein>
<accession>A0AAE0Y1P2</accession>
<evidence type="ECO:0000313" key="2">
    <source>
        <dbReference type="Proteomes" id="UP001283361"/>
    </source>
</evidence>
<reference evidence="1" key="1">
    <citation type="journal article" date="2023" name="G3 (Bethesda)">
        <title>A reference genome for the long-term kleptoplast-retaining sea slug Elysia crispata morphotype clarki.</title>
        <authorList>
            <person name="Eastman K.E."/>
            <person name="Pendleton A.L."/>
            <person name="Shaikh M.A."/>
            <person name="Suttiyut T."/>
            <person name="Ogas R."/>
            <person name="Tomko P."/>
            <person name="Gavelis G."/>
            <person name="Widhalm J.R."/>
            <person name="Wisecaver J.H."/>
        </authorList>
    </citation>
    <scope>NUCLEOTIDE SEQUENCE</scope>
    <source>
        <strain evidence="1">ECLA1</strain>
    </source>
</reference>
<proteinExistence type="predicted"/>
<name>A0AAE0Y1P2_9GAST</name>
<evidence type="ECO:0000313" key="1">
    <source>
        <dbReference type="EMBL" id="KAK3728330.1"/>
    </source>
</evidence>
<dbReference type="Proteomes" id="UP001283361">
    <property type="component" value="Unassembled WGS sequence"/>
</dbReference>
<sequence length="121" mass="13199">MVRHAKVDGCLAHVIPRAFPAPSPLGICASLWKDKELCAYVSLRVPLTFPLLLVSEQGRMRGATCRPHYSLGLLCPPLNIHGFCPLRDLYLNQAPSLDDLLLNTTRDSHNTACGAPGVTRP</sequence>
<dbReference type="AlphaFoldDB" id="A0AAE0Y1P2"/>
<organism evidence="1 2">
    <name type="scientific">Elysia crispata</name>
    <name type="common">lettuce slug</name>
    <dbReference type="NCBI Taxonomy" id="231223"/>
    <lineage>
        <taxon>Eukaryota</taxon>
        <taxon>Metazoa</taxon>
        <taxon>Spiralia</taxon>
        <taxon>Lophotrochozoa</taxon>
        <taxon>Mollusca</taxon>
        <taxon>Gastropoda</taxon>
        <taxon>Heterobranchia</taxon>
        <taxon>Euthyneura</taxon>
        <taxon>Panpulmonata</taxon>
        <taxon>Sacoglossa</taxon>
        <taxon>Placobranchoidea</taxon>
        <taxon>Plakobranchidae</taxon>
        <taxon>Elysia</taxon>
    </lineage>
</organism>
<comment type="caution">
    <text evidence="1">The sequence shown here is derived from an EMBL/GenBank/DDBJ whole genome shotgun (WGS) entry which is preliminary data.</text>
</comment>
<keyword evidence="2" id="KW-1185">Reference proteome</keyword>
<gene>
    <name evidence="1" type="ORF">RRG08_043955</name>
</gene>
<dbReference type="EMBL" id="JAWDGP010007193">
    <property type="protein sequence ID" value="KAK3728330.1"/>
    <property type="molecule type" value="Genomic_DNA"/>
</dbReference>